<organism evidence="1 2">
    <name type="scientific">Citrullus colocynthis</name>
    <name type="common">colocynth</name>
    <dbReference type="NCBI Taxonomy" id="252529"/>
    <lineage>
        <taxon>Eukaryota</taxon>
        <taxon>Viridiplantae</taxon>
        <taxon>Streptophyta</taxon>
        <taxon>Embryophyta</taxon>
        <taxon>Tracheophyta</taxon>
        <taxon>Spermatophyta</taxon>
        <taxon>Magnoliopsida</taxon>
        <taxon>eudicotyledons</taxon>
        <taxon>Gunneridae</taxon>
        <taxon>Pentapetalae</taxon>
        <taxon>rosids</taxon>
        <taxon>fabids</taxon>
        <taxon>Cucurbitales</taxon>
        <taxon>Cucurbitaceae</taxon>
        <taxon>Benincaseae</taxon>
        <taxon>Citrullus</taxon>
    </lineage>
</organism>
<protein>
    <submittedName>
        <fullName evidence="1">Uncharacterized protein</fullName>
    </submittedName>
</protein>
<dbReference type="Proteomes" id="UP001642487">
    <property type="component" value="Chromosome 2"/>
</dbReference>
<reference evidence="1 2" key="1">
    <citation type="submission" date="2024-03" db="EMBL/GenBank/DDBJ databases">
        <authorList>
            <person name="Gkanogiannis A."/>
            <person name="Becerra Lopez-Lavalle L."/>
        </authorList>
    </citation>
    <scope>NUCLEOTIDE SEQUENCE [LARGE SCALE GENOMIC DNA]</scope>
</reference>
<accession>A0ABP0Y5W2</accession>
<keyword evidence="2" id="KW-1185">Reference proteome</keyword>
<name>A0ABP0Y5W2_9ROSI</name>
<evidence type="ECO:0000313" key="1">
    <source>
        <dbReference type="EMBL" id="CAK9315804.1"/>
    </source>
</evidence>
<dbReference type="EMBL" id="OZ021736">
    <property type="protein sequence ID" value="CAK9315804.1"/>
    <property type="molecule type" value="Genomic_DNA"/>
</dbReference>
<gene>
    <name evidence="1" type="ORF">CITCOLO1_LOCUS7632</name>
</gene>
<evidence type="ECO:0000313" key="2">
    <source>
        <dbReference type="Proteomes" id="UP001642487"/>
    </source>
</evidence>
<proteinExistence type="predicted"/>
<sequence>MEEVSVEKSLLVTRDLSFALEFAERIRNELELIFSLAAARDSSARLESASAPSWLFVLRNKPAYRLLKIEECDIEMGHVARERGDKWRTLGIWLRNELIESSICCALNLVVLFEGYER</sequence>